<dbReference type="Proteomes" id="UP001583172">
    <property type="component" value="Unassembled WGS sequence"/>
</dbReference>
<dbReference type="InterPro" id="IPR009057">
    <property type="entry name" value="Homeodomain-like_sf"/>
</dbReference>
<name>A0ABR3VQD0_HUMIN</name>
<evidence type="ECO:0008006" key="4">
    <source>
        <dbReference type="Google" id="ProtNLM"/>
    </source>
</evidence>
<gene>
    <name evidence="2" type="ORF">VTJ49DRAFT_2901</name>
</gene>
<sequence>MTGKQLNEEQRALLARCFQVKKLTNAEIAFILNVSITTIQRRRIEYEKTGVLKPHRDVSKNAEKLKPHHLEVDLFSQKLVEWHKDHPDALLYDMQLFLRVHCGVNLSTSTISRQFRKAIGVTSRLSGTKARIMSRRRREAEGRSLADEIHQGAQATAAGVSSGSVSANGSRSSSAGVSGSSGNGGVQTVVGQQQGQEQQQQQQQRVLPPIPQPVAAREGGQAHHQGYGQQTAAHQSYRMEYFARPPSEPAHQGDRQQQTCRLASDQQEYVYTTTGNTR</sequence>
<protein>
    <recommendedName>
        <fullName evidence="4">Transposase</fullName>
    </recommendedName>
</protein>
<feature type="region of interest" description="Disordered" evidence="1">
    <location>
        <begin position="150"/>
        <end position="278"/>
    </location>
</feature>
<keyword evidence="3" id="KW-1185">Reference proteome</keyword>
<dbReference type="EMBL" id="JAZGSY010000023">
    <property type="protein sequence ID" value="KAL1843151.1"/>
    <property type="molecule type" value="Genomic_DNA"/>
</dbReference>
<feature type="compositionally biased region" description="Polar residues" evidence="1">
    <location>
        <begin position="255"/>
        <end position="278"/>
    </location>
</feature>
<feature type="compositionally biased region" description="Low complexity" evidence="1">
    <location>
        <begin position="222"/>
        <end position="235"/>
    </location>
</feature>
<organism evidence="2 3">
    <name type="scientific">Humicola insolens</name>
    <name type="common">Soft-rot fungus</name>
    <dbReference type="NCBI Taxonomy" id="85995"/>
    <lineage>
        <taxon>Eukaryota</taxon>
        <taxon>Fungi</taxon>
        <taxon>Dikarya</taxon>
        <taxon>Ascomycota</taxon>
        <taxon>Pezizomycotina</taxon>
        <taxon>Sordariomycetes</taxon>
        <taxon>Sordariomycetidae</taxon>
        <taxon>Sordariales</taxon>
        <taxon>Chaetomiaceae</taxon>
        <taxon>Mycothermus</taxon>
    </lineage>
</organism>
<dbReference type="SUPFAM" id="SSF46689">
    <property type="entry name" value="Homeodomain-like"/>
    <property type="match status" value="1"/>
</dbReference>
<comment type="caution">
    <text evidence="2">The sequence shown here is derived from an EMBL/GenBank/DDBJ whole genome shotgun (WGS) entry which is preliminary data.</text>
</comment>
<proteinExistence type="predicted"/>
<reference evidence="2 3" key="1">
    <citation type="journal article" date="2024" name="Commun. Biol.">
        <title>Comparative genomic analysis of thermophilic fungi reveals convergent evolutionary adaptations and gene losses.</title>
        <authorList>
            <person name="Steindorff A.S."/>
            <person name="Aguilar-Pontes M.V."/>
            <person name="Robinson A.J."/>
            <person name="Andreopoulos B."/>
            <person name="LaButti K."/>
            <person name="Kuo A."/>
            <person name="Mondo S."/>
            <person name="Riley R."/>
            <person name="Otillar R."/>
            <person name="Haridas S."/>
            <person name="Lipzen A."/>
            <person name="Grimwood J."/>
            <person name="Schmutz J."/>
            <person name="Clum A."/>
            <person name="Reid I.D."/>
            <person name="Moisan M.C."/>
            <person name="Butler G."/>
            <person name="Nguyen T.T.M."/>
            <person name="Dewar K."/>
            <person name="Conant G."/>
            <person name="Drula E."/>
            <person name="Henrissat B."/>
            <person name="Hansel C."/>
            <person name="Singer S."/>
            <person name="Hutchinson M.I."/>
            <person name="de Vries R.P."/>
            <person name="Natvig D.O."/>
            <person name="Powell A.J."/>
            <person name="Tsang A."/>
            <person name="Grigoriev I.V."/>
        </authorList>
    </citation>
    <scope>NUCLEOTIDE SEQUENCE [LARGE SCALE GENOMIC DNA]</scope>
    <source>
        <strain evidence="2 3">CBS 620.91</strain>
    </source>
</reference>
<feature type="compositionally biased region" description="Low complexity" evidence="1">
    <location>
        <begin position="151"/>
        <end position="178"/>
    </location>
</feature>
<evidence type="ECO:0000313" key="2">
    <source>
        <dbReference type="EMBL" id="KAL1843151.1"/>
    </source>
</evidence>
<evidence type="ECO:0000256" key="1">
    <source>
        <dbReference type="SAM" id="MobiDB-lite"/>
    </source>
</evidence>
<feature type="compositionally biased region" description="Low complexity" evidence="1">
    <location>
        <begin position="186"/>
        <end position="206"/>
    </location>
</feature>
<feature type="region of interest" description="Disordered" evidence="1">
    <location>
        <begin position="126"/>
        <end position="145"/>
    </location>
</feature>
<evidence type="ECO:0000313" key="3">
    <source>
        <dbReference type="Proteomes" id="UP001583172"/>
    </source>
</evidence>
<accession>A0ABR3VQD0</accession>